<dbReference type="OrthoDB" id="9809084at2"/>
<dbReference type="PIRSF" id="PIRSF005917">
    <property type="entry name" value="MTase_YraL"/>
    <property type="match status" value="1"/>
</dbReference>
<dbReference type="PANTHER" id="PTHR46111">
    <property type="entry name" value="RIBOSOMAL RNA SMALL SUBUNIT METHYLTRANSFERASE I"/>
    <property type="match status" value="1"/>
</dbReference>
<keyword evidence="5 6" id="KW-0949">S-adenosyl-L-methionine</keyword>
<dbReference type="PANTHER" id="PTHR46111:SF1">
    <property type="entry name" value="RIBOSOMAL RNA SMALL SUBUNIT METHYLTRANSFERASE I"/>
    <property type="match status" value="1"/>
</dbReference>
<keyword evidence="9" id="KW-1185">Reference proteome</keyword>
<keyword evidence="2 6" id="KW-0698">rRNA processing</keyword>
<sequence>MLTLVPTPIGNLEDITFRALHALEEADILLCEDTRVTKRLLHLLSQKYKRDFGTKEFIALHEHNQKSFLAKIDPFFFTRNVVYVSDAGMPGISDPGALLVQYAQEHGVPYDVLPGASAVVTAYAASGFEGGFCFFGFLPHKGNARKEALQEALASQNNAVIYEAPHRLLKLLDEIAAIDPQRVLFLAKELTKSHQSFFKGQAQELARQIPQEKVKGEWVVVVEKATTKRETITLSLEEILQLPLPKKDLAKLLAQVSDKSVKEWYTYLNEN</sequence>
<dbReference type="EC" id="2.1.1.198" evidence="6"/>
<dbReference type="Gene3D" id="3.30.950.10">
    <property type="entry name" value="Methyltransferase, Cobalt-precorrin-4 Transmethylase, Domain 2"/>
    <property type="match status" value="1"/>
</dbReference>
<dbReference type="PROSITE" id="PS01296">
    <property type="entry name" value="RSMI"/>
    <property type="match status" value="1"/>
</dbReference>
<dbReference type="HAMAP" id="MF_01877">
    <property type="entry name" value="16SrRNA_methyltr_I"/>
    <property type="match status" value="1"/>
</dbReference>
<evidence type="ECO:0000313" key="8">
    <source>
        <dbReference type="EMBL" id="SMC08366.1"/>
    </source>
</evidence>
<dbReference type="GO" id="GO:0070677">
    <property type="term" value="F:rRNA (cytosine-2'-O-)-methyltransferase activity"/>
    <property type="evidence" value="ECO:0007669"/>
    <property type="project" value="UniProtKB-UniRule"/>
</dbReference>
<dbReference type="AlphaFoldDB" id="A0A1W1WQ50"/>
<dbReference type="InterPro" id="IPR018063">
    <property type="entry name" value="SAM_MeTrfase_RsmI_CS"/>
</dbReference>
<comment type="subcellular location">
    <subcellularLocation>
        <location evidence="6">Cytoplasm</location>
    </subcellularLocation>
</comment>
<evidence type="ECO:0000256" key="3">
    <source>
        <dbReference type="ARBA" id="ARBA00022603"/>
    </source>
</evidence>
<dbReference type="EMBL" id="FWWZ01000001">
    <property type="protein sequence ID" value="SMC08366.1"/>
    <property type="molecule type" value="Genomic_DNA"/>
</dbReference>
<dbReference type="Proteomes" id="UP000192602">
    <property type="component" value="Unassembled WGS sequence"/>
</dbReference>
<dbReference type="InterPro" id="IPR008189">
    <property type="entry name" value="rRNA_ssu_MeTfrase_I"/>
</dbReference>
<dbReference type="InterPro" id="IPR014777">
    <property type="entry name" value="4pyrrole_Mease_sub1"/>
</dbReference>
<evidence type="ECO:0000259" key="7">
    <source>
        <dbReference type="Pfam" id="PF00590"/>
    </source>
</evidence>
<dbReference type="Gene3D" id="3.40.1010.10">
    <property type="entry name" value="Cobalt-precorrin-4 Transmethylase, Domain 1"/>
    <property type="match status" value="1"/>
</dbReference>
<comment type="similarity">
    <text evidence="6">Belongs to the methyltransferase superfamily. RsmI family.</text>
</comment>
<keyword evidence="1 6" id="KW-0963">Cytoplasm</keyword>
<dbReference type="GO" id="GO:0005737">
    <property type="term" value="C:cytoplasm"/>
    <property type="evidence" value="ECO:0007669"/>
    <property type="project" value="UniProtKB-SubCell"/>
</dbReference>
<evidence type="ECO:0000313" key="9">
    <source>
        <dbReference type="Proteomes" id="UP000192602"/>
    </source>
</evidence>
<dbReference type="CDD" id="cd11648">
    <property type="entry name" value="RsmI"/>
    <property type="match status" value="1"/>
</dbReference>
<protein>
    <recommendedName>
        <fullName evidence="6">Ribosomal RNA small subunit methyltransferase I</fullName>
        <ecNumber evidence="6">2.1.1.198</ecNumber>
    </recommendedName>
    <alternativeName>
        <fullName evidence="6">16S rRNA 2'-O-ribose C1402 methyltransferase</fullName>
    </alternativeName>
    <alternativeName>
        <fullName evidence="6">rRNA (cytidine-2'-O-)-methyltransferase RsmI</fullName>
    </alternativeName>
</protein>
<dbReference type="InterPro" id="IPR035996">
    <property type="entry name" value="4pyrrol_Methylase_sf"/>
</dbReference>
<dbReference type="STRING" id="1069081.SAMN05660197_0115"/>
<keyword evidence="3 6" id="KW-0489">Methyltransferase</keyword>
<feature type="domain" description="Tetrapyrrole methylase" evidence="7">
    <location>
        <begin position="1"/>
        <end position="206"/>
    </location>
</feature>
<dbReference type="InterPro" id="IPR000878">
    <property type="entry name" value="4pyrrol_Mease"/>
</dbReference>
<dbReference type="FunFam" id="3.40.1010.10:FF:000007">
    <property type="entry name" value="Ribosomal RNA small subunit methyltransferase I"/>
    <property type="match status" value="1"/>
</dbReference>
<organism evidence="8 9">
    <name type="scientific">Nitratiruptor tergarcus DSM 16512</name>
    <dbReference type="NCBI Taxonomy" id="1069081"/>
    <lineage>
        <taxon>Bacteria</taxon>
        <taxon>Pseudomonadati</taxon>
        <taxon>Campylobacterota</taxon>
        <taxon>Epsilonproteobacteria</taxon>
        <taxon>Nautiliales</taxon>
        <taxon>Nitratiruptoraceae</taxon>
        <taxon>Nitratiruptor</taxon>
    </lineage>
</organism>
<dbReference type="Pfam" id="PF00590">
    <property type="entry name" value="TP_methylase"/>
    <property type="match status" value="1"/>
</dbReference>
<dbReference type="SUPFAM" id="SSF53790">
    <property type="entry name" value="Tetrapyrrole methylase"/>
    <property type="match status" value="1"/>
</dbReference>
<proteinExistence type="inferred from homology"/>
<evidence type="ECO:0000256" key="4">
    <source>
        <dbReference type="ARBA" id="ARBA00022679"/>
    </source>
</evidence>
<evidence type="ECO:0000256" key="2">
    <source>
        <dbReference type="ARBA" id="ARBA00022552"/>
    </source>
</evidence>
<evidence type="ECO:0000256" key="5">
    <source>
        <dbReference type="ARBA" id="ARBA00022691"/>
    </source>
</evidence>
<dbReference type="InterPro" id="IPR014776">
    <property type="entry name" value="4pyrrole_Mease_sub2"/>
</dbReference>
<dbReference type="NCBIfam" id="TIGR00096">
    <property type="entry name" value="16S rRNA (cytidine(1402)-2'-O)-methyltransferase"/>
    <property type="match status" value="1"/>
</dbReference>
<accession>A0A1W1WQ50</accession>
<comment type="catalytic activity">
    <reaction evidence="6">
        <text>cytidine(1402) in 16S rRNA + S-adenosyl-L-methionine = 2'-O-methylcytidine(1402) in 16S rRNA + S-adenosyl-L-homocysteine + H(+)</text>
        <dbReference type="Rhea" id="RHEA:42924"/>
        <dbReference type="Rhea" id="RHEA-COMP:10285"/>
        <dbReference type="Rhea" id="RHEA-COMP:10286"/>
        <dbReference type="ChEBI" id="CHEBI:15378"/>
        <dbReference type="ChEBI" id="CHEBI:57856"/>
        <dbReference type="ChEBI" id="CHEBI:59789"/>
        <dbReference type="ChEBI" id="CHEBI:74495"/>
        <dbReference type="ChEBI" id="CHEBI:82748"/>
        <dbReference type="EC" id="2.1.1.198"/>
    </reaction>
</comment>
<evidence type="ECO:0000256" key="1">
    <source>
        <dbReference type="ARBA" id="ARBA00022490"/>
    </source>
</evidence>
<keyword evidence="4 6" id="KW-0808">Transferase</keyword>
<reference evidence="9" key="1">
    <citation type="submission" date="2017-04" db="EMBL/GenBank/DDBJ databases">
        <authorList>
            <person name="Varghese N."/>
            <person name="Submissions S."/>
        </authorList>
    </citation>
    <scope>NUCLEOTIDE SEQUENCE [LARGE SCALE GENOMIC DNA]</scope>
    <source>
        <strain evidence="9">DSM 16512</strain>
    </source>
</reference>
<comment type="function">
    <text evidence="6">Catalyzes the 2'-O-methylation of the ribose of cytidine 1402 (C1402) in 16S rRNA.</text>
</comment>
<dbReference type="RefSeq" id="WP_084274653.1">
    <property type="nucleotide sequence ID" value="NZ_AP026671.1"/>
</dbReference>
<evidence type="ECO:0000256" key="6">
    <source>
        <dbReference type="HAMAP-Rule" id="MF_01877"/>
    </source>
</evidence>
<name>A0A1W1WQ50_9BACT</name>
<dbReference type="FunFam" id="3.30.950.10:FF:000002">
    <property type="entry name" value="Ribosomal RNA small subunit methyltransferase I"/>
    <property type="match status" value="1"/>
</dbReference>
<gene>
    <name evidence="6" type="primary">rsmI</name>
    <name evidence="8" type="ORF">SAMN05660197_0115</name>
</gene>